<comment type="caution">
    <text evidence="2">The sequence shown here is derived from an EMBL/GenBank/DDBJ whole genome shotgun (WGS) entry which is preliminary data.</text>
</comment>
<dbReference type="EMBL" id="QWGE01000001">
    <property type="protein sequence ID" value="RIJ43047.1"/>
    <property type="molecule type" value="Genomic_DNA"/>
</dbReference>
<proteinExistence type="predicted"/>
<keyword evidence="1" id="KW-0732">Signal</keyword>
<reference evidence="3" key="1">
    <citation type="submission" date="2018-08" db="EMBL/GenBank/DDBJ databases">
        <title>Mucilaginibacter sp. MYSH2.</title>
        <authorList>
            <person name="Seo T."/>
        </authorList>
    </citation>
    <scope>NUCLEOTIDE SEQUENCE [LARGE SCALE GENOMIC DNA]</scope>
    <source>
        <strain evidence="3">KIRAN</strain>
    </source>
</reference>
<evidence type="ECO:0000256" key="1">
    <source>
        <dbReference type="SAM" id="SignalP"/>
    </source>
</evidence>
<feature type="signal peptide" evidence="1">
    <location>
        <begin position="1"/>
        <end position="20"/>
    </location>
</feature>
<dbReference type="Proteomes" id="UP000266005">
    <property type="component" value="Unassembled WGS sequence"/>
</dbReference>
<dbReference type="AlphaFoldDB" id="A0A399SM59"/>
<evidence type="ECO:0000313" key="2">
    <source>
        <dbReference type="EMBL" id="RIJ43047.1"/>
    </source>
</evidence>
<accession>A0A399SM59</accession>
<organism evidence="2 3">
    <name type="scientific">Pontibacter oryzae</name>
    <dbReference type="NCBI Taxonomy" id="2304593"/>
    <lineage>
        <taxon>Bacteria</taxon>
        <taxon>Pseudomonadati</taxon>
        <taxon>Bacteroidota</taxon>
        <taxon>Cytophagia</taxon>
        <taxon>Cytophagales</taxon>
        <taxon>Hymenobacteraceae</taxon>
        <taxon>Pontibacter</taxon>
    </lineage>
</organism>
<gene>
    <name evidence="2" type="ORF">D1627_04215</name>
</gene>
<dbReference type="OrthoDB" id="852379at2"/>
<feature type="chain" id="PRO_5017258657" evidence="1">
    <location>
        <begin position="21"/>
        <end position="165"/>
    </location>
</feature>
<name>A0A399SM59_9BACT</name>
<evidence type="ECO:0000313" key="3">
    <source>
        <dbReference type="Proteomes" id="UP000266005"/>
    </source>
</evidence>
<keyword evidence="3" id="KW-1185">Reference proteome</keyword>
<dbReference type="RefSeq" id="WP_119430928.1">
    <property type="nucleotide sequence ID" value="NZ_QWGE01000001.1"/>
</dbReference>
<protein>
    <submittedName>
        <fullName evidence="2">Uncharacterized protein</fullName>
    </submittedName>
</protein>
<sequence>MKAYLLTALVALGIATSAQAQQQETQPQNAPAVYIKPQPLFLVNDQETTMRAMILSPDDIKSMDVVKAAAAIERFGEKGKDGVVILTLKQALPLARVAEVYKAFNVPEMYQKLSLAINGAHVTDTALLLADLRQIEKVEATDFENTMSRWSYDKQFLNIVTKQQN</sequence>